<dbReference type="InterPro" id="IPR029052">
    <property type="entry name" value="Metallo-depent_PP-like"/>
</dbReference>
<gene>
    <name evidence="7" type="ORF">HMPREF9488_01031</name>
</gene>
<dbReference type="InterPro" id="IPR040869">
    <property type="entry name" value="CNP_C"/>
</dbReference>
<feature type="domain" description="Cyclic nucleotide phosphodiesterase C-terminal" evidence="6">
    <location>
        <begin position="337"/>
        <end position="400"/>
    </location>
</feature>
<evidence type="ECO:0000256" key="3">
    <source>
        <dbReference type="ARBA" id="ARBA00023004"/>
    </source>
</evidence>
<feature type="domain" description="Calcineurin-like phosphoesterase" evidence="5">
    <location>
        <begin position="31"/>
        <end position="271"/>
    </location>
</feature>
<dbReference type="AlphaFoldDB" id="E7G8E3"/>
<proteinExistence type="inferred from homology"/>
<dbReference type="Gene3D" id="3.60.21.10">
    <property type="match status" value="1"/>
</dbReference>
<dbReference type="EMBL" id="ADKX01000017">
    <property type="protein sequence ID" value="EFW05655.1"/>
    <property type="molecule type" value="Genomic_DNA"/>
</dbReference>
<protein>
    <recommendedName>
        <fullName evidence="9">Serine/threonine protein phosphatase</fullName>
    </recommendedName>
</protein>
<dbReference type="GO" id="GO:0016787">
    <property type="term" value="F:hydrolase activity"/>
    <property type="evidence" value="ECO:0007669"/>
    <property type="project" value="UniProtKB-KW"/>
</dbReference>
<name>E7G8E3_9FIRM</name>
<dbReference type="PANTHER" id="PTHR42988">
    <property type="entry name" value="PHOSPHOHYDROLASE"/>
    <property type="match status" value="1"/>
</dbReference>
<evidence type="ECO:0000313" key="7">
    <source>
        <dbReference type="EMBL" id="EFW05655.1"/>
    </source>
</evidence>
<keyword evidence="1" id="KW-0479">Metal-binding</keyword>
<evidence type="ECO:0000259" key="6">
    <source>
        <dbReference type="Pfam" id="PF17839"/>
    </source>
</evidence>
<dbReference type="PANTHER" id="PTHR42988:SF2">
    <property type="entry name" value="CYCLIC NUCLEOTIDE PHOSPHODIESTERASE CBUA0032-RELATED"/>
    <property type="match status" value="1"/>
</dbReference>
<keyword evidence="3" id="KW-0408">Iron</keyword>
<dbReference type="PROSITE" id="PS51257">
    <property type="entry name" value="PROKAR_LIPOPROTEIN"/>
    <property type="match status" value="1"/>
</dbReference>
<organism evidence="7 8">
    <name type="scientific">Coprobacillus cateniformis</name>
    <dbReference type="NCBI Taxonomy" id="100884"/>
    <lineage>
        <taxon>Bacteria</taxon>
        <taxon>Bacillati</taxon>
        <taxon>Bacillota</taxon>
        <taxon>Erysipelotrichia</taxon>
        <taxon>Erysipelotrichales</taxon>
        <taxon>Coprobacillaceae</taxon>
        <taxon>Coprobacillus</taxon>
    </lineage>
</organism>
<comment type="caution">
    <text evidence="7">The sequence shown here is derived from an EMBL/GenBank/DDBJ whole genome shotgun (WGS) entry which is preliminary data.</text>
</comment>
<dbReference type="InterPro" id="IPR004843">
    <property type="entry name" value="Calcineurin-like_PHP"/>
</dbReference>
<dbReference type="GO" id="GO:0046872">
    <property type="term" value="F:metal ion binding"/>
    <property type="evidence" value="ECO:0007669"/>
    <property type="project" value="UniProtKB-KW"/>
</dbReference>
<dbReference type="STRING" id="100884.GCA_000269565_02877"/>
<comment type="similarity">
    <text evidence="4">Belongs to the cyclic nucleotide phosphodiesterase class-III family.</text>
</comment>
<dbReference type="HOGENOM" id="CLU_033792_1_0_9"/>
<evidence type="ECO:0000259" key="5">
    <source>
        <dbReference type="Pfam" id="PF00149"/>
    </source>
</evidence>
<dbReference type="Pfam" id="PF17839">
    <property type="entry name" value="CNP_C_terminal"/>
    <property type="match status" value="1"/>
</dbReference>
<dbReference type="Pfam" id="PF00149">
    <property type="entry name" value="Metallophos"/>
    <property type="match status" value="1"/>
</dbReference>
<evidence type="ECO:0000313" key="8">
    <source>
        <dbReference type="Proteomes" id="UP000003157"/>
    </source>
</evidence>
<keyword evidence="2" id="KW-0378">Hydrolase</keyword>
<evidence type="ECO:0000256" key="1">
    <source>
        <dbReference type="ARBA" id="ARBA00022723"/>
    </source>
</evidence>
<evidence type="ECO:0000256" key="2">
    <source>
        <dbReference type="ARBA" id="ARBA00022801"/>
    </source>
</evidence>
<reference evidence="7 8" key="1">
    <citation type="submission" date="2010-12" db="EMBL/GenBank/DDBJ databases">
        <title>The Genome Sequence of Coprobacillus sp. strain 29_1.</title>
        <authorList>
            <consortium name="The Broad Institute Genome Sequencing Platform"/>
            <person name="Earl A."/>
            <person name="Ward D."/>
            <person name="Feldgarden M."/>
            <person name="Gevers D."/>
            <person name="Daigneault M."/>
            <person name="Sibley C.D."/>
            <person name="White A."/>
            <person name="Strauss J."/>
            <person name="Allen-Vercoe E."/>
            <person name="Young S.K."/>
            <person name="Zeng Q."/>
            <person name="Gargeya S."/>
            <person name="Fitzgerald M."/>
            <person name="Haas B."/>
            <person name="Abouelleil A."/>
            <person name="Alvarado L."/>
            <person name="Arachchi H.M."/>
            <person name="Berlin A."/>
            <person name="Brown A."/>
            <person name="Chapman S.B."/>
            <person name="Chen Z."/>
            <person name="Dunbar C."/>
            <person name="Freedman E."/>
            <person name="Gearin G."/>
            <person name="Gellesch M."/>
            <person name="Goldberg J."/>
            <person name="Griggs A."/>
            <person name="Gujja S."/>
            <person name="Heilman E."/>
            <person name="Heiman D."/>
            <person name="Howarth C."/>
            <person name="Larson L."/>
            <person name="Lui A."/>
            <person name="MacDonald P.J.P."/>
            <person name="Mehta T."/>
            <person name="Montmayeur A."/>
            <person name="Murphy C."/>
            <person name="Neiman D."/>
            <person name="Pearson M."/>
            <person name="Priest M."/>
            <person name="Roberts A."/>
            <person name="Saif S."/>
            <person name="Shea T."/>
            <person name="Shenoy N."/>
            <person name="Sisk P."/>
            <person name="Stolte C."/>
            <person name="Sykes S."/>
            <person name="White J."/>
            <person name="Yandava C."/>
            <person name="Nusbaum C."/>
            <person name="Birren B."/>
        </authorList>
    </citation>
    <scope>NUCLEOTIDE SEQUENCE [LARGE SCALE GENOMIC DNA]</scope>
    <source>
        <strain evidence="7 8">29_1</strain>
    </source>
</reference>
<dbReference type="SUPFAM" id="SSF56300">
    <property type="entry name" value="Metallo-dependent phosphatases"/>
    <property type="match status" value="1"/>
</dbReference>
<dbReference type="eggNOG" id="COG1409">
    <property type="taxonomic scope" value="Bacteria"/>
</dbReference>
<dbReference type="Proteomes" id="UP000003157">
    <property type="component" value="Unassembled WGS sequence"/>
</dbReference>
<evidence type="ECO:0000256" key="4">
    <source>
        <dbReference type="ARBA" id="ARBA00025742"/>
    </source>
</evidence>
<sequence length="411" mass="47860">MIDMRKILYAFIILTMLLGCVQKPLVDNENIKIIVASDIHYFLKDYYKDCEWFEENMLYGDGKMVTYADEILDVFIQTIKEIKPNLVILTGDLSFNGEKGSHEALAKKLSVLKDDHIDVAVIPGNHDVDYIYAKGYGKEDYFDVDNVNAEEFRAIYKNLGYQYQKHDDSLSYRIELNKHYSLLMMDSTAHELTGSGLDIGGYFTDSTMKWLKDQLKDIQENNKIPIIAMHHNLVNHNELLGGRYTIKDSEKIAELFHSYKVPFVLSGHIHCQNIKEINGIYDIASSSILNAPLQYGVIELNNQKMNYHTESLKISRDANEYFDLVSSTHFAEDFERVKDTKIRELMKAVIVKANRYYFTGNMKEHKDEIMNMEGYKYYFQKEVEKISFYKDYLESLLSDEGNHQQLSIEFE</sequence>
<accession>E7G8E3</accession>
<evidence type="ECO:0008006" key="9">
    <source>
        <dbReference type="Google" id="ProtNLM"/>
    </source>
</evidence>
<dbReference type="InterPro" id="IPR050884">
    <property type="entry name" value="CNP_phosphodiesterase-III"/>
</dbReference>
<keyword evidence="8" id="KW-1185">Reference proteome</keyword>